<feature type="compositionally biased region" description="Basic residues" evidence="7">
    <location>
        <begin position="288"/>
        <end position="304"/>
    </location>
</feature>
<evidence type="ECO:0000256" key="5">
    <source>
        <dbReference type="ARBA" id="ARBA00022691"/>
    </source>
</evidence>
<dbReference type="PIRSF" id="PIRSF004486">
    <property type="entry name" value="MraW"/>
    <property type="match status" value="1"/>
</dbReference>
<keyword evidence="4 6" id="KW-0808">Transferase</keyword>
<name>A0A1F5KBH6_9BACT</name>
<dbReference type="InterPro" id="IPR023397">
    <property type="entry name" value="SAM-dep_MeTrfase_MraW_recog"/>
</dbReference>
<dbReference type="GO" id="GO:0070475">
    <property type="term" value="P:rRNA base methylation"/>
    <property type="evidence" value="ECO:0007669"/>
    <property type="project" value="UniProtKB-UniRule"/>
</dbReference>
<dbReference type="AlphaFoldDB" id="A0A1F5KBH6"/>
<feature type="binding site" evidence="6">
    <location>
        <position position="80"/>
    </location>
    <ligand>
        <name>S-adenosyl-L-methionine</name>
        <dbReference type="ChEBI" id="CHEBI:59789"/>
    </ligand>
</feature>
<feature type="region of interest" description="Disordered" evidence="7">
    <location>
        <begin position="274"/>
        <end position="304"/>
    </location>
</feature>
<reference evidence="8 9" key="1">
    <citation type="journal article" date="2016" name="Nat. Commun.">
        <title>Thousands of microbial genomes shed light on interconnected biogeochemical processes in an aquifer system.</title>
        <authorList>
            <person name="Anantharaman K."/>
            <person name="Brown C.T."/>
            <person name="Hug L.A."/>
            <person name="Sharon I."/>
            <person name="Castelle C.J."/>
            <person name="Probst A.J."/>
            <person name="Thomas B.C."/>
            <person name="Singh A."/>
            <person name="Wilkins M.J."/>
            <person name="Karaoz U."/>
            <person name="Brodie E.L."/>
            <person name="Williams K.H."/>
            <person name="Hubbard S.S."/>
            <person name="Banfield J.F."/>
        </authorList>
    </citation>
    <scope>NUCLEOTIDE SEQUENCE [LARGE SCALE GENOMIC DNA]</scope>
</reference>
<evidence type="ECO:0000313" key="9">
    <source>
        <dbReference type="Proteomes" id="UP000176527"/>
    </source>
</evidence>
<keyword evidence="6" id="KW-0963">Cytoplasm</keyword>
<dbReference type="HAMAP" id="MF_01007">
    <property type="entry name" value="16SrRNA_methyltr_H"/>
    <property type="match status" value="1"/>
</dbReference>
<sequence length="304" mass="34527">MEGYHEPVLLKEVLDALNVKRDYWYLDATLGDGGHSLKILKLGGNILGLDVDSKALERAKKRFERCSIDISRYKLKLGNFRDLERLIKDNGFEDVKFAGILFDLGVSSLQFESAQRGFSIRNEGSLDMRMDPTLSVSALDLINGLNKGELYELFNKLGEEKFSKAISDTLVSSREVGIKTTKELAELVEDVYRKHGIRKWKIHPATKVFQALRIAVNDELNSIREALPQALEVLDEGGKVIVISFHSLEDRIVKNTFKDWEDQGFGKIITKKPVTPSEDETTMNPRSRSSKMRVFRKNRMSTSL</sequence>
<dbReference type="Gene3D" id="1.10.150.170">
    <property type="entry name" value="Putative methyltransferase TM0872, insert domain"/>
    <property type="match status" value="1"/>
</dbReference>
<dbReference type="EMBL" id="MFDE01000025">
    <property type="protein sequence ID" value="OGE38286.1"/>
    <property type="molecule type" value="Genomic_DNA"/>
</dbReference>
<comment type="similarity">
    <text evidence="1 6">Belongs to the methyltransferase superfamily. RsmH family.</text>
</comment>
<protein>
    <recommendedName>
        <fullName evidence="6">Ribosomal RNA small subunit methyltransferase H</fullName>
        <ecNumber evidence="6">2.1.1.199</ecNumber>
    </recommendedName>
    <alternativeName>
        <fullName evidence="6">16S rRNA m(4)C1402 methyltransferase</fullName>
    </alternativeName>
    <alternativeName>
        <fullName evidence="6">rRNA (cytosine-N(4)-)-methyltransferase RsmH</fullName>
    </alternativeName>
</protein>
<dbReference type="NCBIfam" id="TIGR00006">
    <property type="entry name" value="16S rRNA (cytosine(1402)-N(4))-methyltransferase RsmH"/>
    <property type="match status" value="1"/>
</dbReference>
<evidence type="ECO:0000313" key="8">
    <source>
        <dbReference type="EMBL" id="OGE38286.1"/>
    </source>
</evidence>
<keyword evidence="2 6" id="KW-0698">rRNA processing</keyword>
<dbReference type="SUPFAM" id="SSF53335">
    <property type="entry name" value="S-adenosyl-L-methionine-dependent methyltransferases"/>
    <property type="match status" value="1"/>
</dbReference>
<dbReference type="GO" id="GO:0005737">
    <property type="term" value="C:cytoplasm"/>
    <property type="evidence" value="ECO:0007669"/>
    <property type="project" value="UniProtKB-SubCell"/>
</dbReference>
<dbReference type="Gene3D" id="3.40.50.150">
    <property type="entry name" value="Vaccinia Virus protein VP39"/>
    <property type="match status" value="1"/>
</dbReference>
<accession>A0A1F5KBH6</accession>
<dbReference type="Proteomes" id="UP000176527">
    <property type="component" value="Unassembled WGS sequence"/>
</dbReference>
<comment type="caution">
    <text evidence="8">The sequence shown here is derived from an EMBL/GenBank/DDBJ whole genome shotgun (WGS) entry which is preliminary data.</text>
</comment>
<dbReference type="SUPFAM" id="SSF81799">
    <property type="entry name" value="Putative methyltransferase TM0872, insert domain"/>
    <property type="match status" value="1"/>
</dbReference>
<evidence type="ECO:0000256" key="3">
    <source>
        <dbReference type="ARBA" id="ARBA00022603"/>
    </source>
</evidence>
<feature type="binding site" evidence="6">
    <location>
        <position position="110"/>
    </location>
    <ligand>
        <name>S-adenosyl-L-methionine</name>
        <dbReference type="ChEBI" id="CHEBI:59789"/>
    </ligand>
</feature>
<dbReference type="PANTHER" id="PTHR11265">
    <property type="entry name" value="S-ADENOSYL-METHYLTRANSFERASE MRAW"/>
    <property type="match status" value="1"/>
</dbReference>
<gene>
    <name evidence="6" type="primary">rsmH</name>
    <name evidence="8" type="ORF">A3F00_03105</name>
</gene>
<dbReference type="InterPro" id="IPR029063">
    <property type="entry name" value="SAM-dependent_MTases_sf"/>
</dbReference>
<feature type="binding site" evidence="6">
    <location>
        <begin position="33"/>
        <end position="35"/>
    </location>
    <ligand>
        <name>S-adenosyl-L-methionine</name>
        <dbReference type="ChEBI" id="CHEBI:59789"/>
    </ligand>
</feature>
<comment type="subcellular location">
    <subcellularLocation>
        <location evidence="6">Cytoplasm</location>
    </subcellularLocation>
</comment>
<comment type="catalytic activity">
    <reaction evidence="6">
        <text>cytidine(1402) in 16S rRNA + S-adenosyl-L-methionine = N(4)-methylcytidine(1402) in 16S rRNA + S-adenosyl-L-homocysteine + H(+)</text>
        <dbReference type="Rhea" id="RHEA:42928"/>
        <dbReference type="Rhea" id="RHEA-COMP:10286"/>
        <dbReference type="Rhea" id="RHEA-COMP:10287"/>
        <dbReference type="ChEBI" id="CHEBI:15378"/>
        <dbReference type="ChEBI" id="CHEBI:57856"/>
        <dbReference type="ChEBI" id="CHEBI:59789"/>
        <dbReference type="ChEBI" id="CHEBI:74506"/>
        <dbReference type="ChEBI" id="CHEBI:82748"/>
        <dbReference type="EC" id="2.1.1.199"/>
    </reaction>
</comment>
<evidence type="ECO:0000256" key="7">
    <source>
        <dbReference type="SAM" id="MobiDB-lite"/>
    </source>
</evidence>
<organism evidence="8 9">
    <name type="scientific">Candidatus Daviesbacteria bacterium RIFCSPHIGHO2_12_FULL_37_11</name>
    <dbReference type="NCBI Taxonomy" id="1797777"/>
    <lineage>
        <taxon>Bacteria</taxon>
        <taxon>Candidatus Daviesiibacteriota</taxon>
    </lineage>
</organism>
<keyword evidence="3 6" id="KW-0489">Methyltransferase</keyword>
<evidence type="ECO:0000256" key="4">
    <source>
        <dbReference type="ARBA" id="ARBA00022679"/>
    </source>
</evidence>
<dbReference type="GO" id="GO:0071424">
    <property type="term" value="F:rRNA (cytosine-N4-)-methyltransferase activity"/>
    <property type="evidence" value="ECO:0007669"/>
    <property type="project" value="UniProtKB-UniRule"/>
</dbReference>
<evidence type="ECO:0000256" key="2">
    <source>
        <dbReference type="ARBA" id="ARBA00022552"/>
    </source>
</evidence>
<dbReference type="Pfam" id="PF01795">
    <property type="entry name" value="Methyltransf_5"/>
    <property type="match status" value="1"/>
</dbReference>
<keyword evidence="5 6" id="KW-0949">S-adenosyl-L-methionine</keyword>
<evidence type="ECO:0000256" key="1">
    <source>
        <dbReference type="ARBA" id="ARBA00010396"/>
    </source>
</evidence>
<evidence type="ECO:0000256" key="6">
    <source>
        <dbReference type="HAMAP-Rule" id="MF_01007"/>
    </source>
</evidence>
<dbReference type="InterPro" id="IPR002903">
    <property type="entry name" value="RsmH"/>
</dbReference>
<proteinExistence type="inferred from homology"/>
<feature type="binding site" evidence="6">
    <location>
        <position position="50"/>
    </location>
    <ligand>
        <name>S-adenosyl-L-methionine</name>
        <dbReference type="ChEBI" id="CHEBI:59789"/>
    </ligand>
</feature>
<dbReference type="PANTHER" id="PTHR11265:SF0">
    <property type="entry name" value="12S RRNA N4-METHYLCYTIDINE METHYLTRANSFERASE"/>
    <property type="match status" value="1"/>
</dbReference>
<feature type="binding site" evidence="6">
    <location>
        <position position="103"/>
    </location>
    <ligand>
        <name>S-adenosyl-L-methionine</name>
        <dbReference type="ChEBI" id="CHEBI:59789"/>
    </ligand>
</feature>
<comment type="function">
    <text evidence="6">Specifically methylates the N4 position of cytidine in position 1402 (C1402) of 16S rRNA.</text>
</comment>
<dbReference type="EC" id="2.1.1.199" evidence="6"/>